<dbReference type="AlphaFoldDB" id="A0A2K9EHL8"/>
<comment type="subcellular location">
    <subcellularLocation>
        <location evidence="1">Membrane</location>
        <topology evidence="1">Multi-pass membrane protein</topology>
    </subcellularLocation>
</comment>
<dbReference type="InterPro" id="IPR001807">
    <property type="entry name" value="ClC"/>
</dbReference>
<sequence length="410" mass="41888">MFAGTILCHNQEKDCKARDVMTRPILTSVLLGLAAGMVTAIVLTLMHAFEQLIWFGEPGALRIALTILAGGALIAVLRFRIPDDDFDTQLDQSREGARAPPSKAASMAALGIVSVGFGGAIGPEAGILAVVAELSALISMRIAQDVKEAQLIGQIGAAGALGGLYGSPPGAASYTNDGPDAPWPLLVLAALAGLAGIMLAGMVLPDGPGMRIPLPATTLPFSPLQMLHALAAGLAGALAGAVYVGGLHWFSHGLRAISRDVRLQVIVGTAVFALLAATFPVLRFNGQHELAHLSEHGTALGAGYLVLLALLKVLALALCLSSKWLGGPIMPLAMGGAAAGAALAAMIPGMDLGLAAAAGVAACCTVGMNKPLVVLLVLIFMVTNLAPLPLVIGIMMGWLVSQFLPSERLH</sequence>
<feature type="transmembrane region" description="Helical" evidence="5">
    <location>
        <begin position="60"/>
        <end position="79"/>
    </location>
</feature>
<dbReference type="InterPro" id="IPR050368">
    <property type="entry name" value="ClC-type_chloride_channel"/>
</dbReference>
<dbReference type="Pfam" id="PF00654">
    <property type="entry name" value="Voltage_CLC"/>
    <property type="match status" value="1"/>
</dbReference>
<feature type="transmembrane region" description="Helical" evidence="5">
    <location>
        <begin position="302"/>
        <end position="320"/>
    </location>
</feature>
<keyword evidence="2 5" id="KW-0812">Transmembrane</keyword>
<dbReference type="PANTHER" id="PTHR43427:SF12">
    <property type="entry name" value="CHLORIDE TRANSPORTER"/>
    <property type="match status" value="1"/>
</dbReference>
<keyword evidence="3 5" id="KW-1133">Transmembrane helix</keyword>
<name>A0A2K9EHL8_9RHOB</name>
<dbReference type="KEGG" id="paro:CUV01_14825"/>
<keyword evidence="7" id="KW-1185">Reference proteome</keyword>
<evidence type="ECO:0000313" key="7">
    <source>
        <dbReference type="Proteomes" id="UP000233742"/>
    </source>
</evidence>
<reference evidence="6 7" key="1">
    <citation type="submission" date="2017-12" db="EMBL/GenBank/DDBJ databases">
        <authorList>
            <person name="Hurst M.R.H."/>
        </authorList>
    </citation>
    <scope>NUCLEOTIDE SEQUENCE [LARGE SCALE GENOMIC DNA]</scope>
    <source>
        <strain evidence="6 7">BM15</strain>
    </source>
</reference>
<accession>A0A2K9EHL8</accession>
<evidence type="ECO:0000313" key="6">
    <source>
        <dbReference type="EMBL" id="AUH34488.1"/>
    </source>
</evidence>
<proteinExistence type="predicted"/>
<evidence type="ECO:0008006" key="8">
    <source>
        <dbReference type="Google" id="ProtNLM"/>
    </source>
</evidence>
<dbReference type="InterPro" id="IPR014743">
    <property type="entry name" value="Cl-channel_core"/>
</dbReference>
<dbReference type="SUPFAM" id="SSF81340">
    <property type="entry name" value="Clc chloride channel"/>
    <property type="match status" value="1"/>
</dbReference>
<dbReference type="PANTHER" id="PTHR43427">
    <property type="entry name" value="CHLORIDE CHANNEL PROTEIN CLC-E"/>
    <property type="match status" value="1"/>
</dbReference>
<dbReference type="EMBL" id="CP025408">
    <property type="protein sequence ID" value="AUH34488.1"/>
    <property type="molecule type" value="Genomic_DNA"/>
</dbReference>
<dbReference type="Gene3D" id="1.10.3080.10">
    <property type="entry name" value="Clc chloride channel"/>
    <property type="match status" value="1"/>
</dbReference>
<evidence type="ECO:0000256" key="1">
    <source>
        <dbReference type="ARBA" id="ARBA00004141"/>
    </source>
</evidence>
<protein>
    <recommendedName>
        <fullName evidence="8">Chloride channel protein</fullName>
    </recommendedName>
</protein>
<evidence type="ECO:0000256" key="4">
    <source>
        <dbReference type="ARBA" id="ARBA00023136"/>
    </source>
</evidence>
<dbReference type="GO" id="GO:0015108">
    <property type="term" value="F:chloride transmembrane transporter activity"/>
    <property type="evidence" value="ECO:0007669"/>
    <property type="project" value="InterPro"/>
</dbReference>
<feature type="transmembrane region" description="Helical" evidence="5">
    <location>
        <begin position="25"/>
        <end position="48"/>
    </location>
</feature>
<dbReference type="Proteomes" id="UP000233742">
    <property type="component" value="Chromosome"/>
</dbReference>
<keyword evidence="4 5" id="KW-0472">Membrane</keyword>
<feature type="transmembrane region" description="Helical" evidence="5">
    <location>
        <begin position="183"/>
        <end position="204"/>
    </location>
</feature>
<organism evidence="6 7">
    <name type="scientific">Paracoccus tegillarcae</name>
    <dbReference type="NCBI Taxonomy" id="1529068"/>
    <lineage>
        <taxon>Bacteria</taxon>
        <taxon>Pseudomonadati</taxon>
        <taxon>Pseudomonadota</taxon>
        <taxon>Alphaproteobacteria</taxon>
        <taxon>Rhodobacterales</taxon>
        <taxon>Paracoccaceae</taxon>
        <taxon>Paracoccus</taxon>
    </lineage>
</organism>
<feature type="transmembrane region" description="Helical" evidence="5">
    <location>
        <begin position="261"/>
        <end position="282"/>
    </location>
</feature>
<feature type="transmembrane region" description="Helical" evidence="5">
    <location>
        <begin position="332"/>
        <end position="360"/>
    </location>
</feature>
<evidence type="ECO:0000256" key="3">
    <source>
        <dbReference type="ARBA" id="ARBA00022989"/>
    </source>
</evidence>
<gene>
    <name evidence="6" type="ORF">CUV01_14825</name>
</gene>
<evidence type="ECO:0000256" key="2">
    <source>
        <dbReference type="ARBA" id="ARBA00022692"/>
    </source>
</evidence>
<evidence type="ECO:0000256" key="5">
    <source>
        <dbReference type="SAM" id="Phobius"/>
    </source>
</evidence>
<feature type="transmembrane region" description="Helical" evidence="5">
    <location>
        <begin position="224"/>
        <end position="249"/>
    </location>
</feature>
<dbReference type="GO" id="GO:0016020">
    <property type="term" value="C:membrane"/>
    <property type="evidence" value="ECO:0007669"/>
    <property type="project" value="UniProtKB-SubCell"/>
</dbReference>
<feature type="transmembrane region" description="Helical" evidence="5">
    <location>
        <begin position="372"/>
        <end position="400"/>
    </location>
</feature>